<feature type="compositionally biased region" description="Polar residues" evidence="1">
    <location>
        <begin position="150"/>
        <end position="161"/>
    </location>
</feature>
<dbReference type="EMBL" id="JBEFKJ010000016">
    <property type="protein sequence ID" value="KAL2041821.1"/>
    <property type="molecule type" value="Genomic_DNA"/>
</dbReference>
<evidence type="ECO:0000256" key="1">
    <source>
        <dbReference type="SAM" id="MobiDB-lite"/>
    </source>
</evidence>
<evidence type="ECO:0000313" key="3">
    <source>
        <dbReference type="Proteomes" id="UP001590950"/>
    </source>
</evidence>
<dbReference type="Proteomes" id="UP001590950">
    <property type="component" value="Unassembled WGS sequence"/>
</dbReference>
<feature type="region of interest" description="Disordered" evidence="1">
    <location>
        <begin position="150"/>
        <end position="186"/>
    </location>
</feature>
<reference evidence="2 3" key="1">
    <citation type="submission" date="2024-09" db="EMBL/GenBank/DDBJ databases">
        <title>Rethinking Asexuality: The Enigmatic Case of Functional Sexual Genes in Lepraria (Stereocaulaceae).</title>
        <authorList>
            <person name="Doellman M."/>
            <person name="Sun Y."/>
            <person name="Barcenas-Pena A."/>
            <person name="Lumbsch H.T."/>
            <person name="Grewe F."/>
        </authorList>
    </citation>
    <scope>NUCLEOTIDE SEQUENCE [LARGE SCALE GENOMIC DNA]</scope>
    <source>
        <strain evidence="2 3">Mercado 3170</strain>
    </source>
</reference>
<proteinExistence type="predicted"/>
<evidence type="ECO:0000313" key="2">
    <source>
        <dbReference type="EMBL" id="KAL2041821.1"/>
    </source>
</evidence>
<name>A0ABR4AAA7_9LECA</name>
<sequence length="186" mass="21290">MQLDVQSMNIVLEKAKIFRETAKTLHSHLERLWICPKYTEHAAKLQLCHEASELYREAFPELLLDMALTYRDVDQLSLASRNLILLATESTLEGTALHGRNDKTIMRFGGSPLPEASLSIQMREQTPVEVMERPQTSWYRRALKIFGRTSTGNTRDQSWTKPTVPRKQVLSYAGENASEHRPSAHK</sequence>
<accession>A0ABR4AAA7</accession>
<feature type="compositionally biased region" description="Basic and acidic residues" evidence="1">
    <location>
        <begin position="177"/>
        <end position="186"/>
    </location>
</feature>
<protein>
    <submittedName>
        <fullName evidence="2">Uncharacterized protein</fullName>
    </submittedName>
</protein>
<comment type="caution">
    <text evidence="2">The sequence shown here is derived from an EMBL/GenBank/DDBJ whole genome shotgun (WGS) entry which is preliminary data.</text>
</comment>
<keyword evidence="3" id="KW-1185">Reference proteome</keyword>
<gene>
    <name evidence="2" type="ORF">N7G274_005605</name>
</gene>
<organism evidence="2 3">
    <name type="scientific">Stereocaulon virgatum</name>
    <dbReference type="NCBI Taxonomy" id="373712"/>
    <lineage>
        <taxon>Eukaryota</taxon>
        <taxon>Fungi</taxon>
        <taxon>Dikarya</taxon>
        <taxon>Ascomycota</taxon>
        <taxon>Pezizomycotina</taxon>
        <taxon>Lecanoromycetes</taxon>
        <taxon>OSLEUM clade</taxon>
        <taxon>Lecanoromycetidae</taxon>
        <taxon>Lecanorales</taxon>
        <taxon>Lecanorineae</taxon>
        <taxon>Stereocaulaceae</taxon>
        <taxon>Stereocaulon</taxon>
    </lineage>
</organism>